<comment type="similarity">
    <text evidence="1">Belongs to the UDPGP type 1 family.</text>
</comment>
<evidence type="ECO:0000256" key="1">
    <source>
        <dbReference type="ARBA" id="ARBA00010401"/>
    </source>
</evidence>
<sequence length="403" mass="45980">MIQKLEDYGQQHLLRFYEELGKEQKEKLLKQIEEIDFGILSLVKSNSEHKKGKIEPIEALKIDEIAPNRVKYYQTGLHTIQEGRVACVLLAGGQGTRLGFDKPKGTLNVGIDRELYLFEILIENLMETVRATGGTWIHLFVMTSDINNDDTVSFFEENEYFGYNRDYVTFFIQEMTPAVDFEGKIYLEEKGKIAVSPNGNGGWFTSLKKYGILDRKECSGIEWLNVFSVDNVLQKMADPYFVGATVESGYPCGSKVIKKAYPDEKVGVMCKENGKPSIVEYYELTPEMISEKDPSGNPAYNYGVILNYLFRLKDLDDKVNKNLPVHIVEKKIPYIDESGTQVRPDVPNGYKFETLVLDMINLMDDCLVYEVVREEEFAPIKNKEGQDSLDTARKMLIQNGKNI</sequence>
<dbReference type="InterPro" id="IPR039741">
    <property type="entry name" value="UDP-sugar_pyrophosphorylase"/>
</dbReference>
<dbReference type="CDD" id="cd04193">
    <property type="entry name" value="UDPGlcNAc_PPase"/>
    <property type="match status" value="1"/>
</dbReference>
<dbReference type="STRING" id="1122934.SAMN02745691_01157"/>
<dbReference type="RefSeq" id="WP_073993416.1">
    <property type="nucleotide sequence ID" value="NZ_FQYT01000010.1"/>
</dbReference>
<dbReference type="Gene3D" id="3.90.550.10">
    <property type="entry name" value="Spore Coat Polysaccharide Biosynthesis Protein SpsA, Chain A"/>
    <property type="match status" value="1"/>
</dbReference>
<evidence type="ECO:0000256" key="3">
    <source>
        <dbReference type="ARBA" id="ARBA00022695"/>
    </source>
</evidence>
<dbReference type="GO" id="GO:0003977">
    <property type="term" value="F:UDP-N-acetylglucosamine diphosphorylase activity"/>
    <property type="evidence" value="ECO:0007669"/>
    <property type="project" value="TreeGrafter"/>
</dbReference>
<name>A0A1M6FNR5_9FIRM</name>
<evidence type="ECO:0000313" key="5">
    <source>
        <dbReference type="Proteomes" id="UP000184342"/>
    </source>
</evidence>
<keyword evidence="2" id="KW-0808">Transferase</keyword>
<dbReference type="EMBL" id="FQYT01000010">
    <property type="protein sequence ID" value="SHI99305.1"/>
    <property type="molecule type" value="Genomic_DNA"/>
</dbReference>
<dbReference type="AlphaFoldDB" id="A0A1M6FNR5"/>
<gene>
    <name evidence="4" type="ORF">SAMN02745691_01157</name>
</gene>
<organism evidence="4 5">
    <name type="scientific">Parasporobacterium paucivorans DSM 15970</name>
    <dbReference type="NCBI Taxonomy" id="1122934"/>
    <lineage>
        <taxon>Bacteria</taxon>
        <taxon>Bacillati</taxon>
        <taxon>Bacillota</taxon>
        <taxon>Clostridia</taxon>
        <taxon>Lachnospirales</taxon>
        <taxon>Lachnospiraceae</taxon>
        <taxon>Parasporobacterium</taxon>
    </lineage>
</organism>
<reference evidence="4 5" key="1">
    <citation type="submission" date="2016-11" db="EMBL/GenBank/DDBJ databases">
        <authorList>
            <person name="Jaros S."/>
            <person name="Januszkiewicz K."/>
            <person name="Wedrychowicz H."/>
        </authorList>
    </citation>
    <scope>NUCLEOTIDE SEQUENCE [LARGE SCALE GENOMIC DNA]</scope>
    <source>
        <strain evidence="4 5">DSM 15970</strain>
    </source>
</reference>
<keyword evidence="5" id="KW-1185">Reference proteome</keyword>
<dbReference type="InterPro" id="IPR002618">
    <property type="entry name" value="UDPGP_fam"/>
</dbReference>
<dbReference type="Proteomes" id="UP000184342">
    <property type="component" value="Unassembled WGS sequence"/>
</dbReference>
<dbReference type="SUPFAM" id="SSF53448">
    <property type="entry name" value="Nucleotide-diphospho-sugar transferases"/>
    <property type="match status" value="1"/>
</dbReference>
<dbReference type="InterPro" id="IPR029044">
    <property type="entry name" value="Nucleotide-diphossugar_trans"/>
</dbReference>
<evidence type="ECO:0000256" key="2">
    <source>
        <dbReference type="ARBA" id="ARBA00022679"/>
    </source>
</evidence>
<protein>
    <submittedName>
        <fullName evidence="4">UDP-N-acetylglucosamine/UDP-N-acetylgalactosamine diphosphorylase</fullName>
    </submittedName>
</protein>
<dbReference type="PANTHER" id="PTHR11952">
    <property type="entry name" value="UDP- GLUCOSE PYROPHOSPHORYLASE"/>
    <property type="match status" value="1"/>
</dbReference>
<dbReference type="OrthoDB" id="9806910at2"/>
<dbReference type="GO" id="GO:0006048">
    <property type="term" value="P:UDP-N-acetylglucosamine biosynthetic process"/>
    <property type="evidence" value="ECO:0007669"/>
    <property type="project" value="TreeGrafter"/>
</dbReference>
<accession>A0A1M6FNR5</accession>
<evidence type="ECO:0000313" key="4">
    <source>
        <dbReference type="EMBL" id="SHI99305.1"/>
    </source>
</evidence>
<dbReference type="Pfam" id="PF01704">
    <property type="entry name" value="UDPGP"/>
    <property type="match status" value="1"/>
</dbReference>
<proteinExistence type="inferred from homology"/>
<keyword evidence="3" id="KW-0548">Nucleotidyltransferase</keyword>
<dbReference type="PANTHER" id="PTHR11952:SF2">
    <property type="entry name" value="LD24639P"/>
    <property type="match status" value="1"/>
</dbReference>